<dbReference type="AlphaFoldDB" id="A0A3M6UD66"/>
<feature type="chain" id="PRO_5018094725" description="Apple domain-containing protein" evidence="1">
    <location>
        <begin position="26"/>
        <end position="157"/>
    </location>
</feature>
<evidence type="ECO:0000256" key="1">
    <source>
        <dbReference type="SAM" id="SignalP"/>
    </source>
</evidence>
<dbReference type="Proteomes" id="UP000275408">
    <property type="component" value="Unassembled WGS sequence"/>
</dbReference>
<evidence type="ECO:0000313" key="3">
    <source>
        <dbReference type="Proteomes" id="UP000275408"/>
    </source>
</evidence>
<reference evidence="2 3" key="1">
    <citation type="journal article" date="2018" name="Sci. Rep.">
        <title>Comparative analysis of the Pocillopora damicornis genome highlights role of immune system in coral evolution.</title>
        <authorList>
            <person name="Cunning R."/>
            <person name="Bay R.A."/>
            <person name="Gillette P."/>
            <person name="Baker A.C."/>
            <person name="Traylor-Knowles N."/>
        </authorList>
    </citation>
    <scope>NUCLEOTIDE SEQUENCE [LARGE SCALE GENOMIC DNA]</scope>
    <source>
        <strain evidence="2">RSMAS</strain>
        <tissue evidence="2">Whole animal</tissue>
    </source>
</reference>
<gene>
    <name evidence="2" type="ORF">pdam_00025415</name>
</gene>
<dbReference type="OrthoDB" id="10014052at2759"/>
<name>A0A3M6UD66_POCDA</name>
<sequence>MAFFYLSANFLALVVSASFVQSSKGHAPNVGFVFANFLAHEGYYLNIATVGTELVQHSSECAFKCLAKDPCLSFNLADLDDNMDNLLCELLPSDHYTHSDNLLARCCPVKTMELVYLFTGKTATSVAVRKRTQEATAKKLIMTAAVPRDQKENRDAK</sequence>
<evidence type="ECO:0008006" key="4">
    <source>
        <dbReference type="Google" id="ProtNLM"/>
    </source>
</evidence>
<evidence type="ECO:0000313" key="2">
    <source>
        <dbReference type="EMBL" id="RMX51454.1"/>
    </source>
</evidence>
<feature type="signal peptide" evidence="1">
    <location>
        <begin position="1"/>
        <end position="25"/>
    </location>
</feature>
<comment type="caution">
    <text evidence="2">The sequence shown here is derived from an EMBL/GenBank/DDBJ whole genome shotgun (WGS) entry which is preliminary data.</text>
</comment>
<keyword evidence="3" id="KW-1185">Reference proteome</keyword>
<accession>A0A3M6UD66</accession>
<proteinExistence type="predicted"/>
<dbReference type="EMBL" id="RCHS01001786">
    <property type="protein sequence ID" value="RMX51454.1"/>
    <property type="molecule type" value="Genomic_DNA"/>
</dbReference>
<protein>
    <recommendedName>
        <fullName evidence="4">Apple domain-containing protein</fullName>
    </recommendedName>
</protein>
<keyword evidence="1" id="KW-0732">Signal</keyword>
<organism evidence="2 3">
    <name type="scientific">Pocillopora damicornis</name>
    <name type="common">Cauliflower coral</name>
    <name type="synonym">Millepora damicornis</name>
    <dbReference type="NCBI Taxonomy" id="46731"/>
    <lineage>
        <taxon>Eukaryota</taxon>
        <taxon>Metazoa</taxon>
        <taxon>Cnidaria</taxon>
        <taxon>Anthozoa</taxon>
        <taxon>Hexacorallia</taxon>
        <taxon>Scleractinia</taxon>
        <taxon>Astrocoeniina</taxon>
        <taxon>Pocilloporidae</taxon>
        <taxon>Pocillopora</taxon>
    </lineage>
</organism>